<dbReference type="Proteomes" id="UP000034032">
    <property type="component" value="Unassembled WGS sequence"/>
</dbReference>
<evidence type="ECO:0000313" key="1">
    <source>
        <dbReference type="EMBL" id="KKT82785.1"/>
    </source>
</evidence>
<reference evidence="1 2" key="1">
    <citation type="journal article" date="2015" name="Nature">
        <title>rRNA introns, odd ribosomes, and small enigmatic genomes across a large radiation of phyla.</title>
        <authorList>
            <person name="Brown C.T."/>
            <person name="Hug L.A."/>
            <person name="Thomas B.C."/>
            <person name="Sharon I."/>
            <person name="Castelle C.J."/>
            <person name="Singh A."/>
            <person name="Wilkins M.J."/>
            <person name="Williams K.H."/>
            <person name="Banfield J.F."/>
        </authorList>
    </citation>
    <scope>NUCLEOTIDE SEQUENCE [LARGE SCALE GENOMIC DNA]</scope>
</reference>
<name>A0A0G1KGZ2_9BACT</name>
<dbReference type="AlphaFoldDB" id="A0A0G1KGZ2"/>
<sequence length="30" mass="3188">MLISAYPKVSLGMVKLVLMVDLSAPKRLGG</sequence>
<protein>
    <submittedName>
        <fullName evidence="1">Uncharacterized protein</fullName>
    </submittedName>
</protein>
<dbReference type="EMBL" id="LCJR01000001">
    <property type="protein sequence ID" value="KKT82785.1"/>
    <property type="molecule type" value="Genomic_DNA"/>
</dbReference>
<comment type="caution">
    <text evidence="1">The sequence shown here is derived from an EMBL/GenBank/DDBJ whole genome shotgun (WGS) entry which is preliminary data.</text>
</comment>
<accession>A0A0G1KGZ2</accession>
<organism evidence="1 2">
    <name type="scientific">Candidatus Yanofskybacteria bacterium GW2011_GWA2_44_9</name>
    <dbReference type="NCBI Taxonomy" id="1619025"/>
    <lineage>
        <taxon>Bacteria</taxon>
        <taxon>Candidatus Yanofskyibacteriota</taxon>
    </lineage>
</organism>
<gene>
    <name evidence="1" type="ORF">UW79_C0001G0041</name>
</gene>
<proteinExistence type="predicted"/>
<evidence type="ECO:0000313" key="2">
    <source>
        <dbReference type="Proteomes" id="UP000034032"/>
    </source>
</evidence>